<protein>
    <recommendedName>
        <fullName evidence="12">DUF676 domain-containing protein</fullName>
    </recommendedName>
</protein>
<dbReference type="PANTHER" id="PTHR48182">
    <property type="entry name" value="PROTEIN SERAC1"/>
    <property type="match status" value="1"/>
</dbReference>
<dbReference type="InterPro" id="IPR002523">
    <property type="entry name" value="MgTranspt_CorA/ZnTranspt_ZntB"/>
</dbReference>
<organism evidence="13 14">
    <name type="scientific">Trichoderma lentiforme</name>
    <dbReference type="NCBI Taxonomy" id="1567552"/>
    <lineage>
        <taxon>Eukaryota</taxon>
        <taxon>Fungi</taxon>
        <taxon>Dikarya</taxon>
        <taxon>Ascomycota</taxon>
        <taxon>Pezizomycotina</taxon>
        <taxon>Sordariomycetes</taxon>
        <taxon>Hypocreomycetidae</taxon>
        <taxon>Hypocreales</taxon>
        <taxon>Hypocreaceae</taxon>
        <taxon>Trichoderma</taxon>
    </lineage>
</organism>
<dbReference type="Gene3D" id="1.20.58.340">
    <property type="entry name" value="Magnesium transport protein CorA, transmembrane region"/>
    <property type="match status" value="1"/>
</dbReference>
<feature type="compositionally biased region" description="Pro residues" evidence="10">
    <location>
        <begin position="73"/>
        <end position="83"/>
    </location>
</feature>
<accession>A0A9P4XQ82</accession>
<keyword evidence="8" id="KW-0496">Mitochondrion</keyword>
<reference evidence="13 14" key="1">
    <citation type="submission" date="2018-06" db="EMBL/GenBank/DDBJ databases">
        <title>Genome analysis of cellulolytic fungus Trichoderma lentiforme CFAM-422.</title>
        <authorList>
            <person name="Steindorff A.S."/>
            <person name="Formighieri E.F."/>
            <person name="Midorikawa G.E.O."/>
            <person name="Tamietti M.S."/>
            <person name="Ramos E.Z."/>
            <person name="Silva A.S."/>
            <person name="Bon E.P.S."/>
            <person name="Mendes T.D."/>
            <person name="Damaso M.C.T."/>
            <person name="Favaro L.C.L."/>
        </authorList>
    </citation>
    <scope>NUCLEOTIDE SEQUENCE [LARGE SCALE GENOMIC DNA]</scope>
    <source>
        <strain evidence="13 14">CFAM-422</strain>
    </source>
</reference>
<evidence type="ECO:0000313" key="14">
    <source>
        <dbReference type="Proteomes" id="UP000801864"/>
    </source>
</evidence>
<keyword evidence="7 11" id="KW-1133">Transmembrane helix</keyword>
<comment type="caution">
    <text evidence="13">The sequence shown here is derived from an EMBL/GenBank/DDBJ whole genome shotgun (WGS) entry which is preliminary data.</text>
</comment>
<dbReference type="GO" id="GO:0016020">
    <property type="term" value="C:membrane"/>
    <property type="evidence" value="ECO:0007669"/>
    <property type="project" value="UniProtKB-SubCell"/>
</dbReference>
<keyword evidence="5 11" id="KW-0812">Transmembrane</keyword>
<dbReference type="EMBL" id="QLNT01000001">
    <property type="protein sequence ID" value="KAF3076840.1"/>
    <property type="molecule type" value="Genomic_DNA"/>
</dbReference>
<feature type="compositionally biased region" description="Polar residues" evidence="10">
    <location>
        <begin position="644"/>
        <end position="654"/>
    </location>
</feature>
<feature type="compositionally biased region" description="Polar residues" evidence="10">
    <location>
        <begin position="105"/>
        <end position="117"/>
    </location>
</feature>
<evidence type="ECO:0000256" key="8">
    <source>
        <dbReference type="ARBA" id="ARBA00023128"/>
    </source>
</evidence>
<feature type="compositionally biased region" description="Polar residues" evidence="10">
    <location>
        <begin position="248"/>
        <end position="258"/>
    </location>
</feature>
<feature type="transmembrane region" description="Helical" evidence="11">
    <location>
        <begin position="2061"/>
        <end position="2078"/>
    </location>
</feature>
<dbReference type="InterPro" id="IPR045863">
    <property type="entry name" value="CorA_TM1_TM2"/>
</dbReference>
<feature type="compositionally biased region" description="Low complexity" evidence="10">
    <location>
        <begin position="1674"/>
        <end position="1690"/>
    </location>
</feature>
<comment type="subcellular location">
    <subcellularLocation>
        <location evidence="3">Endoplasmic reticulum</location>
    </subcellularLocation>
    <subcellularLocation>
        <location evidence="1">Membrane</location>
        <topology evidence="1">Multi-pass membrane protein</topology>
    </subcellularLocation>
    <subcellularLocation>
        <location evidence="2">Mitochondrion</location>
    </subcellularLocation>
</comment>
<evidence type="ECO:0000259" key="12">
    <source>
        <dbReference type="Pfam" id="PF05057"/>
    </source>
</evidence>
<evidence type="ECO:0000313" key="13">
    <source>
        <dbReference type="EMBL" id="KAF3076840.1"/>
    </source>
</evidence>
<feature type="region of interest" description="Disordered" evidence="10">
    <location>
        <begin position="597"/>
        <end position="694"/>
    </location>
</feature>
<proteinExistence type="inferred from homology"/>
<feature type="region of interest" description="Disordered" evidence="10">
    <location>
        <begin position="1270"/>
        <end position="1355"/>
    </location>
</feature>
<name>A0A9P4XQ82_9HYPO</name>
<evidence type="ECO:0000256" key="7">
    <source>
        <dbReference type="ARBA" id="ARBA00022989"/>
    </source>
</evidence>
<feature type="compositionally biased region" description="Low complexity" evidence="10">
    <location>
        <begin position="208"/>
        <end position="233"/>
    </location>
</feature>
<gene>
    <name evidence="13" type="ORF">CFAM422_000376</name>
</gene>
<keyword evidence="14" id="KW-1185">Reference proteome</keyword>
<dbReference type="Pfam" id="PF05057">
    <property type="entry name" value="DUF676"/>
    <property type="match status" value="1"/>
</dbReference>
<dbReference type="Pfam" id="PF01544">
    <property type="entry name" value="CorA"/>
    <property type="match status" value="1"/>
</dbReference>
<sequence length="2146" mass="239302">MASTTEGGNPGHRMKRTGRAPWRRSTFGGLSSSSPPVGDRMKSQPSQGDDVPIPMVVSDILPPAASYQSAPPIETPVPIPVPMRMPTSTTTSTTTTTAAPGLAAKQSTLAANKNIMQAQKDWEKKQTKVEDQGPTQERRPQTHGDLPKASTRRESTEISEASPQNQLKSETDAMAGLKRLPEEALLQQMTELNRPASVNPRRRESRPSTASSSASASTYASASMSASPVPSDPGDAMDTGDVEAPRTGLQTNADNASYYTYIEDDGTEQSTNNAPIPPGKERYDDGENSENGGKKPFVCPVRDCRVLSQNMRALSSHFHGKHNRSLFNDNGDGTFSKVGDYVNEDGSSPGIIVSLNPLSPGAPPPAVPDYTENRKKLLSLLSKRSFSTSRVSVGGSAPPDTSKRSLRGESSNETMEERLAKRPKTTPVPLPVQATSFVSPPPIVQAEPSPPSIPPPPIQSSESPPMTDVLRYLHRSLSPSQQIPARLDVLALSKYKQVRNLPGLWWEHHHNKTLDPLQYACTLAYLVGKAEEMNPCDRWKGLSRLSTPCVGLPPDLPAEARAVFSKSVTCIACQYQFCCYRTKNECEWANQDRDLEGKTEEAVPQQNHQTAVEEGDKTVVLDDEEMSDGAGTKADDHATLPQVMRQSSRLSSSIKPPEQYPIQDSEKKSPPLGTTIPSNSTAVHKPSTAEVTEMEEMEDWEIAPGTMKDETTNTNVGFSNAYMSNQHPITIAPGLSFNVLILKPGHTHHWPIEATKVRTCSVASGKISVKMGNDQVFKLGPNGLVVIRPGQSCMVRGTAMALGGGRPTIQRATPSLALEVPFPSPTRTRSGRTRPPSTFTDTDETDLKPGDGGQFIEKQRDGQDGLRFTFDPEGRLTHDETSVDIVTVPCPAAHPLRSWNRDGLMGRYFGAPSMRDAEVREAERQNQNPSWVRQGIRREANRARILLYEHPEVSEGTTLNSLAVALLDELRALRTRERQQERPLLFIGHSIGGLVVKMALVKASRDSRYESILRECYGVAFFGTPHQGSSYFAMPTLASSIQNLLQLSVPLPVSLTDDLRMGNHLLLHVDEDFKVVSDDIRVWTFYETIDSRLSANSGNIYFTAPLTSIKSAILGMRQERIFPLQSDHANIASFGRHNMHTLRLFLRQLAANIEQADSNAREDARGGKWMLNLEQKVTVEVHGFFDEAGMEDGTVRAWSTRLPLRDFMSKGPEVCLSERLNEVEIPPEEGRFLAMRGRTGLVDMEGPPEPVTFPPDPMTVKNALGINQTEHEHEHELEHEHPPPLHRTSAPHAVLSIPPSPLILPVDSPRTRPRMSTESAPTALVSQPGVGPLTPPSRPNSLPPRHSTPFRKPSPLMRASLDQELAIDRLSPPLRGRVGRNSFSRSMSLDSDMGGASPPRYRDFPPFSQRSRSTFDRVLMGEDKDSDDDDLDASPKLPESVLEIRKIAKDKGHRASENVIVDDDAPQTPFMKPMVKARKFVWIHLPFNNPTWVTAVLQTLQVSYQRDFSALSNHDFWVRRHTRGRHSQHYAHYAKPGCYFTAPRTLSPRGHSVPSRSLSPPGEDDQMYVCLFLPYLHFDSYKRLIRRRELIAKRLAHGRARPIPESVAKSDSLELQVIWEFLGHDPPINCRRTLDQFGYPSIRDTRSRDDDQMLYKLTKERYYDVAEYRGLYSETSGSNVGSGESSNKSGSGSGGSGSGSGSRTASWREKLNKQAEENGEEETEKDVLNGNVLMIDQLWVWTISTHTLLSFFPKRESDPIEGPLYQQADLRDSIFNDVNVDLTRLCDNSLDLAALAALHAVSVLLDRASHPDLEVFRIFEEAISVLTEKLTTSLKEFRSEGFRDKAFDYEPVENKARSIRERHKEEGRRAEQENRDNTSALLELRDIEDELATLLGLFERQSKVISSMHTIYNRPEMRAHTVHGRGFLAEALKRLAEYIHITEEMVRRVKNTRDEYDKLLQMVQRQAQVDEVRLSRLHADLASAQSRSVLIFTTFTVIFLPLQFFTGIFGMNTREWGGGDNLPLRTIGIIGIPASVALIVGTLIVAWSTTARRFFKWIGRQYGYMMRWLYVVLGRPVGRKMMKYMARRGKRRQGQGENRDGKSGLSTEASDFWERHRLERERGYQIPEVNKAPPMSKGRLRRSQGR</sequence>
<dbReference type="SUPFAM" id="SSF53474">
    <property type="entry name" value="alpha/beta-Hydrolases"/>
    <property type="match status" value="1"/>
</dbReference>
<dbReference type="InterPro" id="IPR029058">
    <property type="entry name" value="AB_hydrolase_fold"/>
</dbReference>
<feature type="compositionally biased region" description="Basic and acidic residues" evidence="10">
    <location>
        <begin position="120"/>
        <end position="156"/>
    </location>
</feature>
<evidence type="ECO:0000256" key="3">
    <source>
        <dbReference type="ARBA" id="ARBA00004240"/>
    </source>
</evidence>
<dbReference type="SUPFAM" id="SSF144083">
    <property type="entry name" value="Magnesium transport protein CorA, transmembrane region"/>
    <property type="match status" value="1"/>
</dbReference>
<feature type="domain" description="DUF676" evidence="12">
    <location>
        <begin position="960"/>
        <end position="1035"/>
    </location>
</feature>
<evidence type="ECO:0000256" key="1">
    <source>
        <dbReference type="ARBA" id="ARBA00004141"/>
    </source>
</evidence>
<evidence type="ECO:0000256" key="10">
    <source>
        <dbReference type="SAM" id="MobiDB-lite"/>
    </source>
</evidence>
<dbReference type="Gene3D" id="3.40.50.1820">
    <property type="entry name" value="alpha/beta hydrolase"/>
    <property type="match status" value="1"/>
</dbReference>
<dbReference type="Proteomes" id="UP000801864">
    <property type="component" value="Unassembled WGS sequence"/>
</dbReference>
<feature type="transmembrane region" description="Helical" evidence="11">
    <location>
        <begin position="2022"/>
        <end position="2049"/>
    </location>
</feature>
<feature type="transmembrane region" description="Helical" evidence="11">
    <location>
        <begin position="1989"/>
        <end position="2010"/>
    </location>
</feature>
<dbReference type="InterPro" id="IPR007751">
    <property type="entry name" value="DUF676_lipase-like"/>
</dbReference>
<dbReference type="GO" id="GO:0046873">
    <property type="term" value="F:metal ion transmembrane transporter activity"/>
    <property type="evidence" value="ECO:0007669"/>
    <property type="project" value="InterPro"/>
</dbReference>
<feature type="region of interest" description="Disordered" evidence="10">
    <location>
        <begin position="388"/>
        <end position="431"/>
    </location>
</feature>
<feature type="compositionally biased region" description="Gly residues" evidence="10">
    <location>
        <begin position="1691"/>
        <end position="1700"/>
    </location>
</feature>
<feature type="compositionally biased region" description="Low complexity" evidence="10">
    <location>
        <begin position="87"/>
        <end position="97"/>
    </location>
</feature>
<keyword evidence="9 11" id="KW-0472">Membrane</keyword>
<evidence type="ECO:0000256" key="5">
    <source>
        <dbReference type="ARBA" id="ARBA00022692"/>
    </source>
</evidence>
<feature type="compositionally biased region" description="Basic and acidic residues" evidence="10">
    <location>
        <begin position="1270"/>
        <end position="1283"/>
    </location>
</feature>
<feature type="compositionally biased region" description="Basic and acidic residues" evidence="10">
    <location>
        <begin position="857"/>
        <end position="866"/>
    </location>
</feature>
<dbReference type="GO" id="GO:0005739">
    <property type="term" value="C:mitochondrion"/>
    <property type="evidence" value="ECO:0007669"/>
    <property type="project" value="UniProtKB-SubCell"/>
</dbReference>
<feature type="region of interest" description="Disordered" evidence="10">
    <location>
        <begin position="819"/>
        <end position="866"/>
    </location>
</feature>
<feature type="region of interest" description="Disordered" evidence="10">
    <location>
        <begin position="1367"/>
        <end position="1436"/>
    </location>
</feature>
<comment type="similarity">
    <text evidence="4">Belongs to the putative lipase ROG1 family.</text>
</comment>
<feature type="compositionally biased region" description="Low complexity" evidence="10">
    <location>
        <begin position="825"/>
        <end position="840"/>
    </location>
</feature>
<feature type="region of interest" description="Disordered" evidence="10">
    <location>
        <begin position="2086"/>
        <end position="2146"/>
    </location>
</feature>
<feature type="compositionally biased region" description="Basic and acidic residues" evidence="10">
    <location>
        <begin position="1706"/>
        <end position="1716"/>
    </location>
</feature>
<dbReference type="GO" id="GO:0005783">
    <property type="term" value="C:endoplasmic reticulum"/>
    <property type="evidence" value="ECO:0007669"/>
    <property type="project" value="UniProtKB-SubCell"/>
</dbReference>
<feature type="compositionally biased region" description="Polar residues" evidence="10">
    <location>
        <begin position="158"/>
        <end position="168"/>
    </location>
</feature>
<evidence type="ECO:0000256" key="2">
    <source>
        <dbReference type="ARBA" id="ARBA00004173"/>
    </source>
</evidence>
<evidence type="ECO:0000256" key="6">
    <source>
        <dbReference type="ARBA" id="ARBA00022824"/>
    </source>
</evidence>
<dbReference type="PANTHER" id="PTHR48182:SF2">
    <property type="entry name" value="PROTEIN SERAC1"/>
    <property type="match status" value="1"/>
</dbReference>
<feature type="compositionally biased region" description="Basic and acidic residues" evidence="10">
    <location>
        <begin position="2112"/>
        <end position="2123"/>
    </location>
</feature>
<feature type="compositionally biased region" description="Basic residues" evidence="10">
    <location>
        <begin position="12"/>
        <end position="22"/>
    </location>
</feature>
<keyword evidence="6" id="KW-0256">Endoplasmic reticulum</keyword>
<feature type="compositionally biased region" description="Pro residues" evidence="10">
    <location>
        <begin position="1333"/>
        <end position="1342"/>
    </location>
</feature>
<dbReference type="InterPro" id="IPR052374">
    <property type="entry name" value="SERAC1"/>
</dbReference>
<feature type="region of interest" description="Disordered" evidence="10">
    <location>
        <begin position="1674"/>
        <end position="1724"/>
    </location>
</feature>
<evidence type="ECO:0000256" key="9">
    <source>
        <dbReference type="ARBA" id="ARBA00023136"/>
    </source>
</evidence>
<feature type="compositionally biased region" description="Basic and acidic residues" evidence="10">
    <location>
        <begin position="1413"/>
        <end position="1423"/>
    </location>
</feature>
<feature type="region of interest" description="Disordered" evidence="10">
    <location>
        <begin position="1"/>
        <end position="295"/>
    </location>
</feature>
<evidence type="ECO:0000256" key="4">
    <source>
        <dbReference type="ARBA" id="ARBA00007920"/>
    </source>
</evidence>
<evidence type="ECO:0000256" key="11">
    <source>
        <dbReference type="SAM" id="Phobius"/>
    </source>
</evidence>